<accession>A0A8T2FXH1</accession>
<dbReference type="AlphaFoldDB" id="A0A8T2FXH1"/>
<evidence type="ECO:0000313" key="2">
    <source>
        <dbReference type="EMBL" id="KAG7640728.1"/>
    </source>
</evidence>
<dbReference type="EMBL" id="JAEFBJ010000002">
    <property type="protein sequence ID" value="KAG7640728.1"/>
    <property type="molecule type" value="Genomic_DNA"/>
</dbReference>
<feature type="signal peptide" evidence="1">
    <location>
        <begin position="1"/>
        <end position="23"/>
    </location>
</feature>
<dbReference type="Proteomes" id="UP000694251">
    <property type="component" value="Chromosome 2"/>
</dbReference>
<keyword evidence="3" id="KW-1185">Reference proteome</keyword>
<proteinExistence type="predicted"/>
<evidence type="ECO:0000256" key="1">
    <source>
        <dbReference type="SAM" id="SignalP"/>
    </source>
</evidence>
<organism evidence="2 3">
    <name type="scientific">Arabidopsis suecica</name>
    <name type="common">Swedish thale-cress</name>
    <name type="synonym">Cardaminopsis suecica</name>
    <dbReference type="NCBI Taxonomy" id="45249"/>
    <lineage>
        <taxon>Eukaryota</taxon>
        <taxon>Viridiplantae</taxon>
        <taxon>Streptophyta</taxon>
        <taxon>Embryophyta</taxon>
        <taxon>Tracheophyta</taxon>
        <taxon>Spermatophyta</taxon>
        <taxon>Magnoliopsida</taxon>
        <taxon>eudicotyledons</taxon>
        <taxon>Gunneridae</taxon>
        <taxon>Pentapetalae</taxon>
        <taxon>rosids</taxon>
        <taxon>malvids</taxon>
        <taxon>Brassicales</taxon>
        <taxon>Brassicaceae</taxon>
        <taxon>Camelineae</taxon>
        <taxon>Arabidopsis</taxon>
    </lineage>
</organism>
<reference evidence="2 3" key="1">
    <citation type="submission" date="2020-12" db="EMBL/GenBank/DDBJ databases">
        <title>Concerted genomic and epigenomic changes stabilize Arabidopsis allopolyploids.</title>
        <authorList>
            <person name="Chen Z."/>
        </authorList>
    </citation>
    <scope>NUCLEOTIDE SEQUENCE [LARGE SCALE GENOMIC DNA]</scope>
    <source>
        <strain evidence="2">As9502</strain>
        <tissue evidence="2">Leaf</tissue>
    </source>
</reference>
<protein>
    <submittedName>
        <fullName evidence="2">Uncharacterized protein</fullName>
    </submittedName>
</protein>
<comment type="caution">
    <text evidence="2">The sequence shown here is derived from an EMBL/GenBank/DDBJ whole genome shotgun (WGS) entry which is preliminary data.</text>
</comment>
<keyword evidence="1" id="KW-0732">Signal</keyword>
<feature type="chain" id="PRO_5035901561" evidence="1">
    <location>
        <begin position="24"/>
        <end position="120"/>
    </location>
</feature>
<name>A0A8T2FXH1_ARASU</name>
<sequence length="120" mass="13966">MSTKFSTLHLLLSLSLCASLCLSLSLSRSLSQFYLIFKFSDLQSHLSSLLLDSHIIHIAILYENCEYKIHFVLHLYNQFCSHLFHWLILYVVHSPNKNVTDINMRSSSLPKYESKYSPKI</sequence>
<evidence type="ECO:0000313" key="3">
    <source>
        <dbReference type="Proteomes" id="UP000694251"/>
    </source>
</evidence>
<gene>
    <name evidence="2" type="ORF">ISN44_As02g007000</name>
</gene>